<proteinExistence type="predicted"/>
<dbReference type="AlphaFoldDB" id="A0ABD0NXW6"/>
<comment type="caution">
    <text evidence="1">The sequence shown here is derived from an EMBL/GenBank/DDBJ whole genome shotgun (WGS) entry which is preliminary data.</text>
</comment>
<reference evidence="1 2" key="1">
    <citation type="submission" date="2024-05" db="EMBL/GenBank/DDBJ databases">
        <title>Genome sequencing and assembly of Indian major carp, Cirrhinus mrigala (Hamilton, 1822).</title>
        <authorList>
            <person name="Mohindra V."/>
            <person name="Chowdhury L.M."/>
            <person name="Lal K."/>
            <person name="Jena J.K."/>
        </authorList>
    </citation>
    <scope>NUCLEOTIDE SEQUENCE [LARGE SCALE GENOMIC DNA]</scope>
    <source>
        <strain evidence="1">CM1030</strain>
        <tissue evidence="1">Blood</tissue>
    </source>
</reference>
<evidence type="ECO:0000313" key="1">
    <source>
        <dbReference type="EMBL" id="KAL0166365.1"/>
    </source>
</evidence>
<gene>
    <name evidence="1" type="ORF">M9458_038209</name>
</gene>
<organism evidence="1 2">
    <name type="scientific">Cirrhinus mrigala</name>
    <name type="common">Mrigala</name>
    <dbReference type="NCBI Taxonomy" id="683832"/>
    <lineage>
        <taxon>Eukaryota</taxon>
        <taxon>Metazoa</taxon>
        <taxon>Chordata</taxon>
        <taxon>Craniata</taxon>
        <taxon>Vertebrata</taxon>
        <taxon>Euteleostomi</taxon>
        <taxon>Actinopterygii</taxon>
        <taxon>Neopterygii</taxon>
        <taxon>Teleostei</taxon>
        <taxon>Ostariophysi</taxon>
        <taxon>Cypriniformes</taxon>
        <taxon>Cyprinidae</taxon>
        <taxon>Labeoninae</taxon>
        <taxon>Labeonini</taxon>
        <taxon>Cirrhinus</taxon>
    </lineage>
</organism>
<protein>
    <submittedName>
        <fullName evidence="1">Uncharacterized protein</fullName>
    </submittedName>
</protein>
<feature type="non-terminal residue" evidence="1">
    <location>
        <position position="61"/>
    </location>
</feature>
<keyword evidence="2" id="KW-1185">Reference proteome</keyword>
<feature type="non-terminal residue" evidence="1">
    <location>
        <position position="1"/>
    </location>
</feature>
<accession>A0ABD0NXW6</accession>
<dbReference type="Proteomes" id="UP001529510">
    <property type="component" value="Unassembled WGS sequence"/>
</dbReference>
<sequence length="61" mass="6972">LLVKNNADLFVENEHRETPCDCAEKQHHKELALSLESQMVFSQDAGAQEIEAEYAALDRRE</sequence>
<name>A0ABD0NXW6_CIRMR</name>
<evidence type="ECO:0000313" key="2">
    <source>
        <dbReference type="Proteomes" id="UP001529510"/>
    </source>
</evidence>
<dbReference type="EMBL" id="JAMKFB020000019">
    <property type="protein sequence ID" value="KAL0166365.1"/>
    <property type="molecule type" value="Genomic_DNA"/>
</dbReference>